<evidence type="ECO:0000313" key="1">
    <source>
        <dbReference type="EMBL" id="KAG2331183.1"/>
    </source>
</evidence>
<comment type="caution">
    <text evidence="1">The sequence shown here is derived from an EMBL/GenBank/DDBJ whole genome shotgun (WGS) entry which is preliminary data.</text>
</comment>
<proteinExistence type="predicted"/>
<accession>A0A8X7WN85</accession>
<dbReference type="Proteomes" id="UP000886595">
    <property type="component" value="Unassembled WGS sequence"/>
</dbReference>
<sequence>MVIFAFDDDMIVGAITRPKAWPYVKAVGADILFRVRKIKWHFAILISQSVTVDGRTQSYVAAGYSFWLQDVFENEKRLVSF</sequence>
<protein>
    <submittedName>
        <fullName evidence="1">Uncharacterized protein</fullName>
    </submittedName>
</protein>
<evidence type="ECO:0000313" key="2">
    <source>
        <dbReference type="Proteomes" id="UP000886595"/>
    </source>
</evidence>
<gene>
    <name evidence="1" type="ORF">Bca52824_002363</name>
</gene>
<keyword evidence="2" id="KW-1185">Reference proteome</keyword>
<dbReference type="AlphaFoldDB" id="A0A8X7WN85"/>
<name>A0A8X7WN85_BRACI</name>
<organism evidence="1 2">
    <name type="scientific">Brassica carinata</name>
    <name type="common">Ethiopian mustard</name>
    <name type="synonym">Abyssinian cabbage</name>
    <dbReference type="NCBI Taxonomy" id="52824"/>
    <lineage>
        <taxon>Eukaryota</taxon>
        <taxon>Viridiplantae</taxon>
        <taxon>Streptophyta</taxon>
        <taxon>Embryophyta</taxon>
        <taxon>Tracheophyta</taxon>
        <taxon>Spermatophyta</taxon>
        <taxon>Magnoliopsida</taxon>
        <taxon>eudicotyledons</taxon>
        <taxon>Gunneridae</taxon>
        <taxon>Pentapetalae</taxon>
        <taxon>rosids</taxon>
        <taxon>malvids</taxon>
        <taxon>Brassicales</taxon>
        <taxon>Brassicaceae</taxon>
        <taxon>Brassiceae</taxon>
        <taxon>Brassica</taxon>
    </lineage>
</organism>
<dbReference type="EMBL" id="JAAMPC010000001">
    <property type="protein sequence ID" value="KAG2331183.1"/>
    <property type="molecule type" value="Genomic_DNA"/>
</dbReference>
<reference evidence="1 2" key="1">
    <citation type="submission" date="2020-02" db="EMBL/GenBank/DDBJ databases">
        <authorList>
            <person name="Ma Q."/>
            <person name="Huang Y."/>
            <person name="Song X."/>
            <person name="Pei D."/>
        </authorList>
    </citation>
    <scope>NUCLEOTIDE SEQUENCE [LARGE SCALE GENOMIC DNA]</scope>
    <source>
        <strain evidence="1">Sxm20200214</strain>
        <tissue evidence="1">Leaf</tissue>
    </source>
</reference>